<feature type="compositionally biased region" description="Polar residues" evidence="2">
    <location>
        <begin position="116"/>
        <end position="126"/>
    </location>
</feature>
<dbReference type="PROSITE" id="PS01159">
    <property type="entry name" value="WW_DOMAIN_1"/>
    <property type="match status" value="2"/>
</dbReference>
<dbReference type="PANTHER" id="PTHR12752:SF5">
    <property type="entry name" value="PLECKSTRIN HOMOLOGY DOMAIN-CONTAINING FAMILY A MEMBER 6"/>
    <property type="match status" value="1"/>
</dbReference>
<feature type="compositionally biased region" description="Basic and acidic residues" evidence="2">
    <location>
        <begin position="1021"/>
        <end position="1033"/>
    </location>
</feature>
<feature type="domain" description="WW" evidence="4">
    <location>
        <begin position="8"/>
        <end position="41"/>
    </location>
</feature>
<feature type="domain" description="PH" evidence="3">
    <location>
        <begin position="163"/>
        <end position="282"/>
    </location>
</feature>
<dbReference type="PROSITE" id="PS50020">
    <property type="entry name" value="WW_DOMAIN_2"/>
    <property type="match status" value="2"/>
</dbReference>
<organism evidence="5 6">
    <name type="scientific">Panthera pardus</name>
    <name type="common">Leopard</name>
    <name type="synonym">Felis pardus</name>
    <dbReference type="NCBI Taxonomy" id="9691"/>
    <lineage>
        <taxon>Eukaryota</taxon>
        <taxon>Metazoa</taxon>
        <taxon>Chordata</taxon>
        <taxon>Craniata</taxon>
        <taxon>Vertebrata</taxon>
        <taxon>Euteleostomi</taxon>
        <taxon>Mammalia</taxon>
        <taxon>Eutheria</taxon>
        <taxon>Laurasiatheria</taxon>
        <taxon>Carnivora</taxon>
        <taxon>Feliformia</taxon>
        <taxon>Felidae</taxon>
        <taxon>Pantherinae</taxon>
        <taxon>Panthera</taxon>
    </lineage>
</organism>
<dbReference type="CDD" id="cd13248">
    <property type="entry name" value="PH_PEPP1_2_3"/>
    <property type="match status" value="1"/>
</dbReference>
<feature type="compositionally biased region" description="Polar residues" evidence="2">
    <location>
        <begin position="1237"/>
        <end position="1254"/>
    </location>
</feature>
<gene>
    <name evidence="6" type="primary">PLEKHA6</name>
</gene>
<protein>
    <submittedName>
        <fullName evidence="6">Pleckstrin homology domain-containing family A member 6 isoform X14</fullName>
    </submittedName>
</protein>
<feature type="compositionally biased region" description="Polar residues" evidence="2">
    <location>
        <begin position="599"/>
        <end position="614"/>
    </location>
</feature>
<dbReference type="SMART" id="SM00233">
    <property type="entry name" value="PH"/>
    <property type="match status" value="1"/>
</dbReference>
<sequence length="1254" mass="139464">MADEIDWLDLPGRWTYGVDRGGRIFFINDEEKSTSWVHPGTESPIQSGHSSSPGLPKGWEVDSTQEGAVYFINHNERRNTFLHPVTGQVPEENKKFNLKTSALDMSNKAGGKRPAITNSDTSNHNMVSEVPPERPSVRATRTSRKAIAFGKRSHSMKRNLNAPVTKAGWLFKQASSGVKQWNKRWFVLVDRCLFYYKDEKEESILGSIPLLSFRVAAVQPSDNISRKHTFKVTTCRVDEAGASSTHCLSPQAEHAGVRTYFFSAESPEEQEAWIQAMGEAARVQIPPAQKSVPQAVRHSLPPPAQLAAGLESLTTSPLASCSHEKPDSENIPPSKHHHQPSHNSLPKPEPEAKTRGEGDGRGCEKAERKPERPEVKSEPLVKANGIQAGPEPSSEPGSPYPEGPRVPGGGDRPAQPNGWQYSSPSRPGSTAFPPPDSESGGHQRNFPPRANPDKIAQRKSSMNQLQQWVNLRRGVAPPEDLRSPSRFYPVSRRVPEYYGPYSSQYPDDYQYYPPGVRPDSICSMPAYDRISPPWALEDKRHSFRNGGGPAFQLREWKDPPGYGRQDGTIWLPGPSPSRQPVYYDELDATSGSLRRLSLQPRSHSVPRSPSQGSYSRARIYSPVRSPSARFERLPPRSEDIYADPAAYVMRRSVSSPKYDYLGDRRPVPAGLFPYNYPPSPTAHDKMKLLGKLCEQNKVVREQDRLVQQLRAEKESLESALMGTHQELEMFGNQPAYPEKLLRKKESLQNQLINIRVELSQATTALTNSTIEYENLESEVSALHDDLWEQLNLDVQNEVLNRQIQKEIWRIQDVMEGLRKNNPSRGTDTAKHRGGLGPTATYSSNSPASPLSSASLTSPLSPFSLVSGSQGSPTKPGSSEEPGPPRPPLPKAYVPLESPPNVPPLPSESRFWPYPSSPSWHRRGEPARGQPKASYEQSKKDPHQTSPLDTARDINLVPTRQEAEAEKQTALNKVGIVPPRTKSPTDEEVTPSRVVRRSADGLTNGLSSRQERPKSAVFPGEGKVKMSVEEQIDRMRRHQSGSMKEKRRSLQLPASPAPDPATRPAYKVVRRHRSIHEVDISNLEAALRAEEPGGQAYETPREEIARLRKMELEPQHYDVDISKELSTPDKVLIPERYIDLEPDTPLSPEELKEKQKKVERIKTLIAKSSMQNVVPVGEGDLVDVPQDSESQLQEQEKRIEISCALATEASRRGRMLSVQCATPSPPTSPASPTPPANPLSSESPRGTDSSHTMRV</sequence>
<evidence type="ECO:0000256" key="1">
    <source>
        <dbReference type="SAM" id="Coils"/>
    </source>
</evidence>
<dbReference type="PROSITE" id="PS50003">
    <property type="entry name" value="PH_DOMAIN"/>
    <property type="match status" value="1"/>
</dbReference>
<dbReference type="SUPFAM" id="SSF50729">
    <property type="entry name" value="PH domain-like"/>
    <property type="match status" value="1"/>
</dbReference>
<dbReference type="InterPro" id="IPR001202">
    <property type="entry name" value="WW_dom"/>
</dbReference>
<evidence type="ECO:0000313" key="5">
    <source>
        <dbReference type="Proteomes" id="UP001165780"/>
    </source>
</evidence>
<evidence type="ECO:0000259" key="4">
    <source>
        <dbReference type="PROSITE" id="PS50020"/>
    </source>
</evidence>
<feature type="region of interest" description="Disordered" evidence="2">
    <location>
        <begin position="818"/>
        <end position="1064"/>
    </location>
</feature>
<dbReference type="RefSeq" id="XP_019288270.2">
    <property type="nucleotide sequence ID" value="XM_019432725.2"/>
</dbReference>
<reference evidence="6" key="1">
    <citation type="submission" date="2025-08" db="UniProtKB">
        <authorList>
            <consortium name="RefSeq"/>
        </authorList>
    </citation>
    <scope>IDENTIFICATION</scope>
    <source>
        <tissue evidence="6">Whole blood</tissue>
    </source>
</reference>
<feature type="coiled-coil region" evidence="1">
    <location>
        <begin position="699"/>
        <end position="785"/>
    </location>
</feature>
<dbReference type="AlphaFoldDB" id="A0A9V1ET78"/>
<dbReference type="InterPro" id="IPR057971">
    <property type="entry name" value="PKHA4-7_TBCA"/>
</dbReference>
<feature type="compositionally biased region" description="Polar residues" evidence="2">
    <location>
        <begin position="417"/>
        <end position="428"/>
    </location>
</feature>
<evidence type="ECO:0000259" key="3">
    <source>
        <dbReference type="PROSITE" id="PS50003"/>
    </source>
</evidence>
<dbReference type="FunFam" id="2.30.29.30:FF:000083">
    <property type="entry name" value="Pleckstrin homology domain-containing family A member 5"/>
    <property type="match status" value="1"/>
</dbReference>
<accession>A0A9V1ET78</accession>
<keyword evidence="1" id="KW-0175">Coiled coil</keyword>
<name>A0A9V1ET78_PANPR</name>
<dbReference type="GeneID" id="109256888"/>
<dbReference type="Gene3D" id="2.30.29.30">
    <property type="entry name" value="Pleckstrin-homology domain (PH domain)/Phosphotyrosine-binding domain (PTB)"/>
    <property type="match status" value="1"/>
</dbReference>
<feature type="compositionally biased region" description="Basic residues" evidence="2">
    <location>
        <begin position="1034"/>
        <end position="1048"/>
    </location>
</feature>
<keyword evidence="5" id="KW-1185">Reference proteome</keyword>
<dbReference type="CDD" id="cd00201">
    <property type="entry name" value="WW"/>
    <property type="match status" value="1"/>
</dbReference>
<dbReference type="InterPro" id="IPR036020">
    <property type="entry name" value="WW_dom_sf"/>
</dbReference>
<dbReference type="SMART" id="SM00456">
    <property type="entry name" value="WW"/>
    <property type="match status" value="2"/>
</dbReference>
<feature type="region of interest" description="Disordered" evidence="2">
    <location>
        <begin position="596"/>
        <end position="616"/>
    </location>
</feature>
<feature type="region of interest" description="Disordered" evidence="2">
    <location>
        <begin position="107"/>
        <end position="142"/>
    </location>
</feature>
<feature type="compositionally biased region" description="Polar residues" evidence="2">
    <location>
        <begin position="43"/>
        <end position="53"/>
    </location>
</feature>
<feature type="compositionally biased region" description="Polar residues" evidence="2">
    <location>
        <begin position="458"/>
        <end position="469"/>
    </location>
</feature>
<dbReference type="Pfam" id="PF00169">
    <property type="entry name" value="PH"/>
    <property type="match status" value="1"/>
</dbReference>
<feature type="region of interest" description="Disordered" evidence="2">
    <location>
        <begin position="315"/>
        <end position="487"/>
    </location>
</feature>
<dbReference type="Proteomes" id="UP001165780">
    <property type="component" value="Unplaced"/>
</dbReference>
<dbReference type="InterPro" id="IPR011993">
    <property type="entry name" value="PH-like_dom_sf"/>
</dbReference>
<feature type="compositionally biased region" description="Pro residues" evidence="2">
    <location>
        <begin position="896"/>
        <end position="905"/>
    </location>
</feature>
<evidence type="ECO:0000313" key="6">
    <source>
        <dbReference type="RefSeq" id="XP_019288270.2"/>
    </source>
</evidence>
<dbReference type="SUPFAM" id="SSF51045">
    <property type="entry name" value="WW domain"/>
    <property type="match status" value="2"/>
</dbReference>
<dbReference type="Gene3D" id="2.20.70.10">
    <property type="match status" value="2"/>
</dbReference>
<feature type="compositionally biased region" description="Basic and acidic residues" evidence="2">
    <location>
        <begin position="348"/>
        <end position="379"/>
    </location>
</feature>
<dbReference type="Pfam" id="PF25541">
    <property type="entry name" value="TBCA_PH"/>
    <property type="match status" value="1"/>
</dbReference>
<dbReference type="PANTHER" id="PTHR12752">
    <property type="entry name" value="PHOSPHOINOSITOL 3-PHOSPHATE-BINDING PROTEIN"/>
    <property type="match status" value="1"/>
</dbReference>
<dbReference type="InterPro" id="IPR001849">
    <property type="entry name" value="PH_domain"/>
</dbReference>
<dbReference type="CTD" id="22874"/>
<evidence type="ECO:0000256" key="2">
    <source>
        <dbReference type="SAM" id="MobiDB-lite"/>
    </source>
</evidence>
<feature type="region of interest" description="Disordered" evidence="2">
    <location>
        <begin position="34"/>
        <end position="56"/>
    </location>
</feature>
<feature type="compositionally biased region" description="Low complexity" evidence="2">
    <location>
        <begin position="842"/>
        <end position="880"/>
    </location>
</feature>
<feature type="region of interest" description="Disordered" evidence="2">
    <location>
        <begin position="1211"/>
        <end position="1254"/>
    </location>
</feature>
<proteinExistence type="predicted"/>
<feature type="compositionally biased region" description="Pro residues" evidence="2">
    <location>
        <begin position="1222"/>
        <end position="1236"/>
    </location>
</feature>
<dbReference type="InterPro" id="IPR040392">
    <property type="entry name" value="PKHA4-7_PH"/>
</dbReference>
<feature type="domain" description="WW" evidence="4">
    <location>
        <begin position="53"/>
        <end position="86"/>
    </location>
</feature>